<dbReference type="GO" id="GO:0005782">
    <property type="term" value="C:peroxisomal matrix"/>
    <property type="evidence" value="ECO:0007669"/>
    <property type="project" value="TreeGrafter"/>
</dbReference>
<dbReference type="PANTHER" id="PTHR28641:SF1">
    <property type="entry name" value="MALONYL-COA DECARBOXYLASE, MITOCHONDRIAL"/>
    <property type="match status" value="1"/>
</dbReference>
<dbReference type="GO" id="GO:0005759">
    <property type="term" value="C:mitochondrial matrix"/>
    <property type="evidence" value="ECO:0007669"/>
    <property type="project" value="TreeGrafter"/>
</dbReference>
<dbReference type="InterPro" id="IPR007956">
    <property type="entry name" value="Malonyl_CoA_deC_C"/>
</dbReference>
<feature type="domain" description="Malonyl-CoA decarboxylase C-terminal" evidence="1">
    <location>
        <begin position="2"/>
        <end position="181"/>
    </location>
</feature>
<protein>
    <submittedName>
        <fullName evidence="2">Unnamed protein product</fullName>
    </submittedName>
</protein>
<dbReference type="Pfam" id="PF05292">
    <property type="entry name" value="MCD"/>
    <property type="match status" value="1"/>
</dbReference>
<dbReference type="GO" id="GO:0006085">
    <property type="term" value="P:acetyl-CoA biosynthetic process"/>
    <property type="evidence" value="ECO:0007669"/>
    <property type="project" value="TreeGrafter"/>
</dbReference>
<comment type="caution">
    <text evidence="2">The sequence shown here is derived from an EMBL/GenBank/DDBJ whole genome shotgun (WGS) entry which is preliminary data.</text>
</comment>
<dbReference type="Gene3D" id="3.40.630.150">
    <property type="entry name" value="Malonyl-CoA decarboxylase, catalytic domain"/>
    <property type="match status" value="1"/>
</dbReference>
<accession>A0A9W6WT29</accession>
<sequence>MQSIRDETEQLAEVSQAKAAIFYSISSTQKGLSGVDLGNFLIKEVAKALKTEHPHLKTFATLSPLPQFMPWLETQRFKTDESLVSPLELDILIDVLDERGTTVQSESTPVAIVLDALSIDDWSSDPNLVTALKPIVLKLGARYIYHEKKRGKALDPVTNFHVRNGAIFERINWLADVSKKVSTQL</sequence>
<evidence type="ECO:0000313" key="2">
    <source>
        <dbReference type="EMBL" id="GMF15681.1"/>
    </source>
</evidence>
<dbReference type="OrthoDB" id="426718at2759"/>
<name>A0A9W6WT29_9STRA</name>
<keyword evidence="3" id="KW-1185">Reference proteome</keyword>
<dbReference type="Proteomes" id="UP001165083">
    <property type="component" value="Unassembled WGS sequence"/>
</dbReference>
<dbReference type="GO" id="GO:0050080">
    <property type="term" value="F:malonyl-CoA decarboxylase activity"/>
    <property type="evidence" value="ECO:0007669"/>
    <property type="project" value="InterPro"/>
</dbReference>
<dbReference type="GO" id="GO:0006633">
    <property type="term" value="P:fatty acid biosynthetic process"/>
    <property type="evidence" value="ECO:0007669"/>
    <property type="project" value="InterPro"/>
</dbReference>
<dbReference type="EMBL" id="BSXW01000229">
    <property type="protein sequence ID" value="GMF15681.1"/>
    <property type="molecule type" value="Genomic_DNA"/>
</dbReference>
<evidence type="ECO:0000313" key="3">
    <source>
        <dbReference type="Proteomes" id="UP001165083"/>
    </source>
</evidence>
<dbReference type="InterPro" id="IPR038917">
    <property type="entry name" value="Malonyl_CoA_deC"/>
</dbReference>
<proteinExistence type="predicted"/>
<dbReference type="AlphaFoldDB" id="A0A9W6WT29"/>
<dbReference type="GO" id="GO:2001294">
    <property type="term" value="P:malonyl-CoA catabolic process"/>
    <property type="evidence" value="ECO:0007669"/>
    <property type="project" value="TreeGrafter"/>
</dbReference>
<gene>
    <name evidence="2" type="ORF">Plil01_000544400</name>
</gene>
<evidence type="ECO:0000259" key="1">
    <source>
        <dbReference type="Pfam" id="PF05292"/>
    </source>
</evidence>
<organism evidence="2 3">
    <name type="scientific">Phytophthora lilii</name>
    <dbReference type="NCBI Taxonomy" id="2077276"/>
    <lineage>
        <taxon>Eukaryota</taxon>
        <taxon>Sar</taxon>
        <taxon>Stramenopiles</taxon>
        <taxon>Oomycota</taxon>
        <taxon>Peronosporomycetes</taxon>
        <taxon>Peronosporales</taxon>
        <taxon>Peronosporaceae</taxon>
        <taxon>Phytophthora</taxon>
    </lineage>
</organism>
<dbReference type="PANTHER" id="PTHR28641">
    <property type="match status" value="1"/>
</dbReference>
<dbReference type="InterPro" id="IPR042303">
    <property type="entry name" value="Malonyl_CoA_deC_C_sf"/>
</dbReference>
<reference evidence="2" key="1">
    <citation type="submission" date="2023-04" db="EMBL/GenBank/DDBJ databases">
        <title>Phytophthora lilii NBRC 32176.</title>
        <authorList>
            <person name="Ichikawa N."/>
            <person name="Sato H."/>
            <person name="Tonouchi N."/>
        </authorList>
    </citation>
    <scope>NUCLEOTIDE SEQUENCE</scope>
    <source>
        <strain evidence="2">NBRC 32176</strain>
    </source>
</reference>